<dbReference type="Proteomes" id="UP000001449">
    <property type="component" value="Chromosome 2"/>
</dbReference>
<dbReference type="eggNOG" id="ENOG502S5VK">
    <property type="taxonomic scope" value="Eukaryota"/>
</dbReference>
<dbReference type="HOGENOM" id="CLU_081998_0_0_1"/>
<reference evidence="2 3" key="1">
    <citation type="journal article" date="2004" name="Science">
        <title>The genome of the diatom Thalassiosira pseudonana: ecology, evolution, and metabolism.</title>
        <authorList>
            <person name="Armbrust E.V."/>
            <person name="Berges J.A."/>
            <person name="Bowler C."/>
            <person name="Green B.R."/>
            <person name="Martinez D."/>
            <person name="Putnam N.H."/>
            <person name="Zhou S."/>
            <person name="Allen A.E."/>
            <person name="Apt K.E."/>
            <person name="Bechner M."/>
            <person name="Brzezinski M.A."/>
            <person name="Chaal B.K."/>
            <person name="Chiovitti A."/>
            <person name="Davis A.K."/>
            <person name="Demarest M.S."/>
            <person name="Detter J.C."/>
            <person name="Glavina T."/>
            <person name="Goodstein D."/>
            <person name="Hadi M.Z."/>
            <person name="Hellsten U."/>
            <person name="Hildebrand M."/>
            <person name="Jenkins B.D."/>
            <person name="Jurka J."/>
            <person name="Kapitonov V.V."/>
            <person name="Kroger N."/>
            <person name="Lau W.W."/>
            <person name="Lane T.W."/>
            <person name="Larimer F.W."/>
            <person name="Lippmeier J.C."/>
            <person name="Lucas S."/>
            <person name="Medina M."/>
            <person name="Montsant A."/>
            <person name="Obornik M."/>
            <person name="Parker M.S."/>
            <person name="Palenik B."/>
            <person name="Pazour G.J."/>
            <person name="Richardson P.M."/>
            <person name="Rynearson T.A."/>
            <person name="Saito M.A."/>
            <person name="Schwartz D.C."/>
            <person name="Thamatrakoln K."/>
            <person name="Valentin K."/>
            <person name="Vardi A."/>
            <person name="Wilkerson F.P."/>
            <person name="Rokhsar D.S."/>
        </authorList>
    </citation>
    <scope>NUCLEOTIDE SEQUENCE [LARGE SCALE GENOMIC DNA]</scope>
    <source>
        <strain evidence="2 3">CCMP1335</strain>
    </source>
</reference>
<feature type="signal peptide" evidence="1">
    <location>
        <begin position="1"/>
        <end position="16"/>
    </location>
</feature>
<evidence type="ECO:0000313" key="2">
    <source>
        <dbReference type="EMBL" id="EED95344.1"/>
    </source>
</evidence>
<reference evidence="2 3" key="2">
    <citation type="journal article" date="2008" name="Nature">
        <title>The Phaeodactylum genome reveals the evolutionary history of diatom genomes.</title>
        <authorList>
            <person name="Bowler C."/>
            <person name="Allen A.E."/>
            <person name="Badger J.H."/>
            <person name="Grimwood J."/>
            <person name="Jabbari K."/>
            <person name="Kuo A."/>
            <person name="Maheswari U."/>
            <person name="Martens C."/>
            <person name="Maumus F."/>
            <person name="Otillar R.P."/>
            <person name="Rayko E."/>
            <person name="Salamov A."/>
            <person name="Vandepoele K."/>
            <person name="Beszteri B."/>
            <person name="Gruber A."/>
            <person name="Heijde M."/>
            <person name="Katinka M."/>
            <person name="Mock T."/>
            <person name="Valentin K."/>
            <person name="Verret F."/>
            <person name="Berges J.A."/>
            <person name="Brownlee C."/>
            <person name="Cadoret J.P."/>
            <person name="Chiovitti A."/>
            <person name="Choi C.J."/>
            <person name="Coesel S."/>
            <person name="De Martino A."/>
            <person name="Detter J.C."/>
            <person name="Durkin C."/>
            <person name="Falciatore A."/>
            <person name="Fournet J."/>
            <person name="Haruta M."/>
            <person name="Huysman M.J."/>
            <person name="Jenkins B.D."/>
            <person name="Jiroutova K."/>
            <person name="Jorgensen R.E."/>
            <person name="Joubert Y."/>
            <person name="Kaplan A."/>
            <person name="Kroger N."/>
            <person name="Kroth P.G."/>
            <person name="La Roche J."/>
            <person name="Lindquist E."/>
            <person name="Lommer M."/>
            <person name="Martin-Jezequel V."/>
            <person name="Lopez P.J."/>
            <person name="Lucas S."/>
            <person name="Mangogna M."/>
            <person name="McGinnis K."/>
            <person name="Medlin L.K."/>
            <person name="Montsant A."/>
            <person name="Oudot-Le Secq M.P."/>
            <person name="Napoli C."/>
            <person name="Obornik M."/>
            <person name="Parker M.S."/>
            <person name="Petit J.L."/>
            <person name="Porcel B.M."/>
            <person name="Poulsen N."/>
            <person name="Robison M."/>
            <person name="Rychlewski L."/>
            <person name="Rynearson T.A."/>
            <person name="Schmutz J."/>
            <person name="Shapiro H."/>
            <person name="Siaut M."/>
            <person name="Stanley M."/>
            <person name="Sussman M.R."/>
            <person name="Taylor A.R."/>
            <person name="Vardi A."/>
            <person name="von Dassow P."/>
            <person name="Vyverman W."/>
            <person name="Willis A."/>
            <person name="Wyrwicz L.S."/>
            <person name="Rokhsar D.S."/>
            <person name="Weissenbach J."/>
            <person name="Armbrust E.V."/>
            <person name="Green B.R."/>
            <person name="Van de Peer Y."/>
            <person name="Grigoriev I.V."/>
        </authorList>
    </citation>
    <scope>NUCLEOTIDE SEQUENCE [LARGE SCALE GENOMIC DNA]</scope>
    <source>
        <strain evidence="2 3">CCMP1335</strain>
    </source>
</reference>
<dbReference type="EMBL" id="CM000639">
    <property type="protein sequence ID" value="EED95344.1"/>
    <property type="molecule type" value="Genomic_DNA"/>
</dbReference>
<proteinExistence type="predicted"/>
<dbReference type="PaxDb" id="35128-Thaps21348"/>
<dbReference type="KEGG" id="tps:THAPSDRAFT_21348"/>
<feature type="chain" id="PRO_5002865948" evidence="1">
    <location>
        <begin position="17"/>
        <end position="251"/>
    </location>
</feature>
<dbReference type="OMA" id="HEFLLMA"/>
<gene>
    <name evidence="2" type="ORF">THAPSDRAFT_21348</name>
</gene>
<accession>B8BUT8</accession>
<dbReference type="GeneID" id="7443034"/>
<keyword evidence="3" id="KW-1185">Reference proteome</keyword>
<dbReference type="RefSeq" id="XP_002287901.1">
    <property type="nucleotide sequence ID" value="XM_002287865.1"/>
</dbReference>
<keyword evidence="1" id="KW-0732">Signal</keyword>
<name>B8BUT8_THAPS</name>
<dbReference type="AlphaFoldDB" id="B8BUT8"/>
<evidence type="ECO:0000256" key="1">
    <source>
        <dbReference type="SAM" id="SignalP"/>
    </source>
</evidence>
<dbReference type="InParanoid" id="B8BUT8"/>
<sequence>MKLVTTAAFLAVGSHAFSTSPSPSTSLTTRTDESSILHRRNFLSTIATTATAAAIVLSKPNSALASGGATAGKYTTIPIAKRRYYGRVQEAVHEFLLMAPAVIKGDLTDPTVQDFFDVTKTVVVEGKKKDINGICTKKDGDCKSTDIFDSRYNDMKTTMYLLGNAFRINQQKAPDNLPTVKAAKKFFKQMNLFERRVIKNPKQNDEEAKQIYANALDLLDEYLDLVELPPTESGHYDKEFSTLVGETSRIT</sequence>
<organism evidence="2 3">
    <name type="scientific">Thalassiosira pseudonana</name>
    <name type="common">Marine diatom</name>
    <name type="synonym">Cyclotella nana</name>
    <dbReference type="NCBI Taxonomy" id="35128"/>
    <lineage>
        <taxon>Eukaryota</taxon>
        <taxon>Sar</taxon>
        <taxon>Stramenopiles</taxon>
        <taxon>Ochrophyta</taxon>
        <taxon>Bacillariophyta</taxon>
        <taxon>Coscinodiscophyceae</taxon>
        <taxon>Thalassiosirophycidae</taxon>
        <taxon>Thalassiosirales</taxon>
        <taxon>Thalassiosiraceae</taxon>
        <taxon>Thalassiosira</taxon>
    </lineage>
</organism>
<evidence type="ECO:0000313" key="3">
    <source>
        <dbReference type="Proteomes" id="UP000001449"/>
    </source>
</evidence>
<protein>
    <submittedName>
        <fullName evidence="2">Uncharacterized protein</fullName>
    </submittedName>
</protein>